<dbReference type="Proteomes" id="UP000799440">
    <property type="component" value="Unassembled WGS sequence"/>
</dbReference>
<gene>
    <name evidence="1" type="ORF">M011DRAFT_476680</name>
</gene>
<keyword evidence="2" id="KW-1185">Reference proteome</keyword>
<protein>
    <submittedName>
        <fullName evidence="1">Uncharacterized protein</fullName>
    </submittedName>
</protein>
<organism evidence="1 2">
    <name type="scientific">Sporormia fimetaria CBS 119925</name>
    <dbReference type="NCBI Taxonomy" id="1340428"/>
    <lineage>
        <taxon>Eukaryota</taxon>
        <taxon>Fungi</taxon>
        <taxon>Dikarya</taxon>
        <taxon>Ascomycota</taxon>
        <taxon>Pezizomycotina</taxon>
        <taxon>Dothideomycetes</taxon>
        <taxon>Pleosporomycetidae</taxon>
        <taxon>Pleosporales</taxon>
        <taxon>Sporormiaceae</taxon>
        <taxon>Sporormia</taxon>
    </lineage>
</organism>
<dbReference type="EMBL" id="MU006570">
    <property type="protein sequence ID" value="KAF2748049.1"/>
    <property type="molecule type" value="Genomic_DNA"/>
</dbReference>
<name>A0A6A6VE56_9PLEO</name>
<accession>A0A6A6VE56</accession>
<evidence type="ECO:0000313" key="1">
    <source>
        <dbReference type="EMBL" id="KAF2748049.1"/>
    </source>
</evidence>
<evidence type="ECO:0000313" key="2">
    <source>
        <dbReference type="Proteomes" id="UP000799440"/>
    </source>
</evidence>
<reference evidence="1" key="1">
    <citation type="journal article" date="2020" name="Stud. Mycol.">
        <title>101 Dothideomycetes genomes: a test case for predicting lifestyles and emergence of pathogens.</title>
        <authorList>
            <person name="Haridas S."/>
            <person name="Albert R."/>
            <person name="Binder M."/>
            <person name="Bloem J."/>
            <person name="Labutti K."/>
            <person name="Salamov A."/>
            <person name="Andreopoulos B."/>
            <person name="Baker S."/>
            <person name="Barry K."/>
            <person name="Bills G."/>
            <person name="Bluhm B."/>
            <person name="Cannon C."/>
            <person name="Castanera R."/>
            <person name="Culley D."/>
            <person name="Daum C."/>
            <person name="Ezra D."/>
            <person name="Gonzalez J."/>
            <person name="Henrissat B."/>
            <person name="Kuo A."/>
            <person name="Liang C."/>
            <person name="Lipzen A."/>
            <person name="Lutzoni F."/>
            <person name="Magnuson J."/>
            <person name="Mondo S."/>
            <person name="Nolan M."/>
            <person name="Ohm R."/>
            <person name="Pangilinan J."/>
            <person name="Park H.-J."/>
            <person name="Ramirez L."/>
            <person name="Alfaro M."/>
            <person name="Sun H."/>
            <person name="Tritt A."/>
            <person name="Yoshinaga Y."/>
            <person name="Zwiers L.-H."/>
            <person name="Turgeon B."/>
            <person name="Goodwin S."/>
            <person name="Spatafora J."/>
            <person name="Crous P."/>
            <person name="Grigoriev I."/>
        </authorList>
    </citation>
    <scope>NUCLEOTIDE SEQUENCE</scope>
    <source>
        <strain evidence="1">CBS 119925</strain>
    </source>
</reference>
<dbReference type="OrthoDB" id="5395789at2759"/>
<sequence length="244" mass="27158">MSQNHHTQSANTESESQSSMLRLSFQYEPTPSSPDSLPIKHHTWASPQPTNIFTSALDTVIAELKDPSLGSQHSNDIHDDLLTSHDVYVSHPDLPATTPQHARLLNQGRYWSLRNDNTILVYRDSNTVYTGLYRTLGFVYLWGALVKTEISGTGTWTDVWAAGQGTTRLGVDGVPVWDSWSGYDEEERTMSGKKVVAVGRWVAHGLMNGEARVWKSEEKAGEALEWCVDGVVRYVVTKKGVVEV</sequence>
<proteinExistence type="predicted"/>
<dbReference type="AlphaFoldDB" id="A0A6A6VE56"/>